<reference evidence="3" key="1">
    <citation type="journal article" date="2019" name="Plant Biotechnol. J.">
        <title>Genome sequencing of the Australian wild diploid species Gossypium australe highlights disease resistance and delayed gland morphogenesis.</title>
        <authorList>
            <person name="Cai Y."/>
            <person name="Cai X."/>
            <person name="Wang Q."/>
            <person name="Wang P."/>
            <person name="Zhang Y."/>
            <person name="Cai C."/>
            <person name="Xu Y."/>
            <person name="Wang K."/>
            <person name="Zhou Z."/>
            <person name="Wang C."/>
            <person name="Geng S."/>
            <person name="Li B."/>
            <person name="Dong Q."/>
            <person name="Hou Y."/>
            <person name="Wang H."/>
            <person name="Ai P."/>
            <person name="Liu Z."/>
            <person name="Yi F."/>
            <person name="Sun M."/>
            <person name="An G."/>
            <person name="Cheng J."/>
            <person name="Zhang Y."/>
            <person name="Shi Q."/>
            <person name="Xie Y."/>
            <person name="Shi X."/>
            <person name="Chang Y."/>
            <person name="Huang F."/>
            <person name="Chen Y."/>
            <person name="Hong S."/>
            <person name="Mi L."/>
            <person name="Sun Q."/>
            <person name="Zhang L."/>
            <person name="Zhou B."/>
            <person name="Peng R."/>
            <person name="Zhang X."/>
            <person name="Liu F."/>
        </authorList>
    </citation>
    <scope>NUCLEOTIDE SEQUENCE [LARGE SCALE GENOMIC DNA]</scope>
    <source>
        <strain evidence="3">cv. PA1801</strain>
    </source>
</reference>
<gene>
    <name evidence="2" type="ORF">EPI10_027354</name>
</gene>
<name>A0A5B6URM1_9ROSI</name>
<evidence type="ECO:0000256" key="1">
    <source>
        <dbReference type="SAM" id="MobiDB-lite"/>
    </source>
</evidence>
<sequence length="144" mass="17052">MSKPKQIPIHKGPQQYQAGQSSCSRFERHGEIDKEIVELQKQLEDRCKWLEEKFRAMENVDYLCEVDAEEWSLVPDLVLSPKFKTPEFEKYNRTSCPEAHITMFYRRMTGYVNNDQLLIHYFQDSLIGSVAKWYNQLSRAKINS</sequence>
<accession>A0A5B6URM1</accession>
<organism evidence="2 3">
    <name type="scientific">Gossypium australe</name>
    <dbReference type="NCBI Taxonomy" id="47621"/>
    <lineage>
        <taxon>Eukaryota</taxon>
        <taxon>Viridiplantae</taxon>
        <taxon>Streptophyta</taxon>
        <taxon>Embryophyta</taxon>
        <taxon>Tracheophyta</taxon>
        <taxon>Spermatophyta</taxon>
        <taxon>Magnoliopsida</taxon>
        <taxon>eudicotyledons</taxon>
        <taxon>Gunneridae</taxon>
        <taxon>Pentapetalae</taxon>
        <taxon>rosids</taxon>
        <taxon>malvids</taxon>
        <taxon>Malvales</taxon>
        <taxon>Malvaceae</taxon>
        <taxon>Malvoideae</taxon>
        <taxon>Gossypium</taxon>
    </lineage>
</organism>
<dbReference type="Proteomes" id="UP000325315">
    <property type="component" value="Unassembled WGS sequence"/>
</dbReference>
<dbReference type="PANTHER" id="PTHR33223">
    <property type="entry name" value="CCHC-TYPE DOMAIN-CONTAINING PROTEIN"/>
    <property type="match status" value="1"/>
</dbReference>
<proteinExistence type="predicted"/>
<dbReference type="AlphaFoldDB" id="A0A5B6URM1"/>
<feature type="region of interest" description="Disordered" evidence="1">
    <location>
        <begin position="1"/>
        <end position="20"/>
    </location>
</feature>
<comment type="caution">
    <text evidence="2">The sequence shown here is derived from an EMBL/GenBank/DDBJ whole genome shotgun (WGS) entry which is preliminary data.</text>
</comment>
<keyword evidence="3" id="KW-1185">Reference proteome</keyword>
<evidence type="ECO:0008006" key="4">
    <source>
        <dbReference type="Google" id="ProtNLM"/>
    </source>
</evidence>
<dbReference type="EMBL" id="SMMG02000009">
    <property type="protein sequence ID" value="KAA3460720.1"/>
    <property type="molecule type" value="Genomic_DNA"/>
</dbReference>
<evidence type="ECO:0000313" key="2">
    <source>
        <dbReference type="EMBL" id="KAA3460720.1"/>
    </source>
</evidence>
<dbReference type="PANTHER" id="PTHR33223:SF8">
    <property type="entry name" value="OS04G0172440 PROTEIN"/>
    <property type="match status" value="1"/>
</dbReference>
<evidence type="ECO:0000313" key="3">
    <source>
        <dbReference type="Proteomes" id="UP000325315"/>
    </source>
</evidence>
<protein>
    <recommendedName>
        <fullName evidence="4">Intersectin-1-like</fullName>
    </recommendedName>
</protein>
<dbReference type="OrthoDB" id="1432691at2759"/>